<dbReference type="GO" id="GO:0005886">
    <property type="term" value="C:plasma membrane"/>
    <property type="evidence" value="ECO:0007669"/>
    <property type="project" value="UniProtKB-SubCell"/>
</dbReference>
<keyword evidence="8 10" id="KW-0472">Membrane</keyword>
<dbReference type="AlphaFoldDB" id="A0A9X0I8W4"/>
<evidence type="ECO:0000256" key="9">
    <source>
        <dbReference type="RuleBase" id="RU003346"/>
    </source>
</evidence>
<accession>A0A9X0I8W4</accession>
<feature type="transmembrane region" description="Helical" evidence="10">
    <location>
        <begin position="186"/>
        <end position="213"/>
    </location>
</feature>
<evidence type="ECO:0000256" key="4">
    <source>
        <dbReference type="ARBA" id="ARBA00022475"/>
    </source>
</evidence>
<feature type="transmembrane region" description="Helical" evidence="10">
    <location>
        <begin position="127"/>
        <end position="145"/>
    </location>
</feature>
<feature type="transmembrane region" description="Helical" evidence="10">
    <location>
        <begin position="437"/>
        <end position="458"/>
    </location>
</feature>
<comment type="caution">
    <text evidence="12">The sequence shown here is derived from an EMBL/GenBank/DDBJ whole genome shotgun (WGS) entry which is preliminary data.</text>
</comment>
<evidence type="ECO:0000313" key="12">
    <source>
        <dbReference type="EMBL" id="KUJ49057.1"/>
    </source>
</evidence>
<keyword evidence="13" id="KW-1185">Reference proteome</keyword>
<feature type="transmembrane region" description="Helical" evidence="10">
    <location>
        <begin position="98"/>
        <end position="121"/>
    </location>
</feature>
<dbReference type="PANTHER" id="PTHR48020:SF12">
    <property type="entry name" value="PROTON MYO-INOSITOL COTRANSPORTER"/>
    <property type="match status" value="1"/>
</dbReference>
<comment type="subcellular location">
    <subcellularLocation>
        <location evidence="1">Cell membrane</location>
        <topology evidence="1">Multi-pass membrane protein</topology>
    </subcellularLocation>
</comment>
<dbReference type="PROSITE" id="PS00216">
    <property type="entry name" value="SUGAR_TRANSPORT_1"/>
    <property type="match status" value="1"/>
</dbReference>
<feature type="transmembrane region" description="Helical" evidence="10">
    <location>
        <begin position="157"/>
        <end position="174"/>
    </location>
</feature>
<evidence type="ECO:0000256" key="1">
    <source>
        <dbReference type="ARBA" id="ARBA00004651"/>
    </source>
</evidence>
<feature type="transmembrane region" description="Helical" evidence="10">
    <location>
        <begin position="331"/>
        <end position="352"/>
    </location>
</feature>
<proteinExistence type="inferred from homology"/>
<dbReference type="InterPro" id="IPR050814">
    <property type="entry name" value="Myo-inositol_Transporter"/>
</dbReference>
<evidence type="ECO:0000256" key="2">
    <source>
        <dbReference type="ARBA" id="ARBA00010992"/>
    </source>
</evidence>
<dbReference type="RefSeq" id="WP_050814570.1">
    <property type="nucleotide sequence ID" value="NZ_LMWI01000001.1"/>
</dbReference>
<evidence type="ECO:0000256" key="8">
    <source>
        <dbReference type="ARBA" id="ARBA00023136"/>
    </source>
</evidence>
<dbReference type="InterPro" id="IPR020846">
    <property type="entry name" value="MFS_dom"/>
</dbReference>
<dbReference type="InterPro" id="IPR005829">
    <property type="entry name" value="Sugar_transporter_CS"/>
</dbReference>
<dbReference type="EMBL" id="LMWI01000001">
    <property type="protein sequence ID" value="KUJ49057.1"/>
    <property type="molecule type" value="Genomic_DNA"/>
</dbReference>
<dbReference type="Proteomes" id="UP000053246">
    <property type="component" value="Unassembled WGS sequence"/>
</dbReference>
<dbReference type="InterPro" id="IPR003663">
    <property type="entry name" value="Sugar/inositol_transpt"/>
</dbReference>
<dbReference type="GO" id="GO:0022857">
    <property type="term" value="F:transmembrane transporter activity"/>
    <property type="evidence" value="ECO:0007669"/>
    <property type="project" value="InterPro"/>
</dbReference>
<feature type="transmembrane region" description="Helical" evidence="10">
    <location>
        <begin position="306"/>
        <end position="324"/>
    </location>
</feature>
<feature type="transmembrane region" description="Helical" evidence="10">
    <location>
        <begin position="408"/>
        <end position="431"/>
    </location>
</feature>
<dbReference type="PANTHER" id="PTHR48020">
    <property type="entry name" value="PROTON MYO-INOSITOL COTRANSPORTER"/>
    <property type="match status" value="1"/>
</dbReference>
<feature type="transmembrane region" description="Helical" evidence="10">
    <location>
        <begin position="66"/>
        <end position="86"/>
    </location>
</feature>
<dbReference type="PROSITE" id="PS50850">
    <property type="entry name" value="MFS"/>
    <property type="match status" value="1"/>
</dbReference>
<dbReference type="InterPro" id="IPR036259">
    <property type="entry name" value="MFS_trans_sf"/>
</dbReference>
<reference evidence="12 13" key="1">
    <citation type="submission" date="2015-10" db="EMBL/GenBank/DDBJ databases">
        <authorList>
            <person name="Ju K.-S."/>
            <person name="Doroghazi J.R."/>
            <person name="Metcalf W.W."/>
        </authorList>
    </citation>
    <scope>NUCLEOTIDE SEQUENCE [LARGE SCALE GENOMIC DNA]</scope>
    <source>
        <strain evidence="12 13">NRRL B-24793</strain>
    </source>
</reference>
<feature type="transmembrane region" description="Helical" evidence="10">
    <location>
        <begin position="372"/>
        <end position="396"/>
    </location>
</feature>
<name>A0A9X0I8W4_9ACTN</name>
<evidence type="ECO:0000256" key="6">
    <source>
        <dbReference type="ARBA" id="ARBA00022692"/>
    </source>
</evidence>
<dbReference type="PROSITE" id="PS00217">
    <property type="entry name" value="SUGAR_TRANSPORT_2"/>
    <property type="match status" value="1"/>
</dbReference>
<feature type="domain" description="Major facilitator superfamily (MFS) profile" evidence="11">
    <location>
        <begin position="32"/>
        <end position="462"/>
    </location>
</feature>
<dbReference type="PRINTS" id="PR00171">
    <property type="entry name" value="SUGRTRNSPORT"/>
</dbReference>
<dbReference type="NCBIfam" id="TIGR00879">
    <property type="entry name" value="SP"/>
    <property type="match status" value="1"/>
</dbReference>
<dbReference type="Gene3D" id="1.20.1250.20">
    <property type="entry name" value="MFS general substrate transporter like domains"/>
    <property type="match status" value="1"/>
</dbReference>
<evidence type="ECO:0000256" key="7">
    <source>
        <dbReference type="ARBA" id="ARBA00022989"/>
    </source>
</evidence>
<comment type="similarity">
    <text evidence="2 9">Belongs to the major facilitator superfamily. Sugar transporter (TC 2.A.1.1) family.</text>
</comment>
<feature type="transmembrane region" description="Helical" evidence="10">
    <location>
        <begin position="29"/>
        <end position="46"/>
    </location>
</feature>
<dbReference type="Pfam" id="PF00083">
    <property type="entry name" value="Sugar_tr"/>
    <property type="match status" value="1"/>
</dbReference>
<protein>
    <submittedName>
        <fullName evidence="12">Sugar transporter</fullName>
    </submittedName>
</protein>
<dbReference type="InterPro" id="IPR005828">
    <property type="entry name" value="MFS_sugar_transport-like"/>
</dbReference>
<evidence type="ECO:0000256" key="3">
    <source>
        <dbReference type="ARBA" id="ARBA00022448"/>
    </source>
</evidence>
<keyword evidence="7 10" id="KW-1133">Transmembrane helix</keyword>
<evidence type="ECO:0000313" key="13">
    <source>
        <dbReference type="Proteomes" id="UP000053246"/>
    </source>
</evidence>
<keyword evidence="5 12" id="KW-0762">Sugar transport</keyword>
<feature type="transmembrane region" description="Helical" evidence="10">
    <location>
        <begin position="264"/>
        <end position="286"/>
    </location>
</feature>
<evidence type="ECO:0000259" key="11">
    <source>
        <dbReference type="PROSITE" id="PS50850"/>
    </source>
</evidence>
<keyword evidence="6 10" id="KW-0812">Transmembrane</keyword>
<evidence type="ECO:0000256" key="5">
    <source>
        <dbReference type="ARBA" id="ARBA00022597"/>
    </source>
</evidence>
<evidence type="ECO:0000256" key="10">
    <source>
        <dbReference type="SAM" id="Phobius"/>
    </source>
</evidence>
<gene>
    <name evidence="12" type="ORF">ADL17_08830</name>
</gene>
<keyword evidence="4" id="KW-1003">Cell membrane</keyword>
<sequence length="485" mass="51582">MRWWFRAEEVTVTAGDSAAGRTKPPRRNLVAIIAIVVLSGAFFGYNQGVISGTLSDIRQAFHADTFAVEAAASWVTIGALVGALVGGHLADRVGRRGALWVAAATYIVGTIVQAAAPSIAVLSGARLVLGVGIGVASVAGPMFAAEAAPERIRGGLVAVYQLSITAAIFIGYLADELFTRSGSWRYLLGVAVLLGVALILITVVIPDSAIWYLRRGDRDRAQRALASTVPRAKVQSRLQDMEKSLRGRRASWRELLSAQWRRPLALGIGLALFQQTTGINGIIYYADSIFAAAGFRTAEAQLSATTWAIGAVNTVFAVVAVGLLDRVGRRPLLLVGLLGMAAALVMVSVSFLKLGSGRSGTETPGLPDAGVFLLSGVILFIAFYAMTIGPATWTIINEIYPGPIRGRCVAIASATHWGAEYVITQFFLSLLDALGRAGVFALFAGLCALGFLFVWRYLPETRGKTLEQIQDMWAAGGRTHGHRKP</sequence>
<dbReference type="SUPFAM" id="SSF103473">
    <property type="entry name" value="MFS general substrate transporter"/>
    <property type="match status" value="1"/>
</dbReference>
<organism evidence="12 13">
    <name type="scientific">Micromonospora maris</name>
    <dbReference type="NCBI Taxonomy" id="1003110"/>
    <lineage>
        <taxon>Bacteria</taxon>
        <taxon>Bacillati</taxon>
        <taxon>Actinomycetota</taxon>
        <taxon>Actinomycetes</taxon>
        <taxon>Micromonosporales</taxon>
        <taxon>Micromonosporaceae</taxon>
        <taxon>Micromonospora</taxon>
    </lineage>
</organism>
<keyword evidence="3 9" id="KW-0813">Transport</keyword>
<dbReference type="FunFam" id="1.20.1250.20:FF:000218">
    <property type="entry name" value="facilitated trehalose transporter Tret1"/>
    <property type="match status" value="1"/>
</dbReference>